<proteinExistence type="inferred from homology"/>
<evidence type="ECO:0000259" key="4">
    <source>
        <dbReference type="SMART" id="SM01217"/>
    </source>
</evidence>
<evidence type="ECO:0000256" key="2">
    <source>
        <dbReference type="ARBA" id="ARBA00022801"/>
    </source>
</evidence>
<dbReference type="Pfam" id="PF14310">
    <property type="entry name" value="Fn3-like"/>
    <property type="match status" value="1"/>
</dbReference>
<evidence type="ECO:0000256" key="1">
    <source>
        <dbReference type="ARBA" id="ARBA00005336"/>
    </source>
</evidence>
<keyword evidence="2" id="KW-0378">Hydrolase</keyword>
<comment type="similarity">
    <text evidence="1">Belongs to the glycosyl hydrolase 3 family.</text>
</comment>
<dbReference type="InterPro" id="IPR036881">
    <property type="entry name" value="Glyco_hydro_3_C_sf"/>
</dbReference>
<evidence type="ECO:0000256" key="3">
    <source>
        <dbReference type="ARBA" id="ARBA00023295"/>
    </source>
</evidence>
<protein>
    <submittedName>
        <fullName evidence="5">Beta-D-xylosidase 7</fullName>
    </submittedName>
</protein>
<comment type="caution">
    <text evidence="5">The sequence shown here is derived from an EMBL/GenBank/DDBJ whole genome shotgun (WGS) entry which is preliminary data.</text>
</comment>
<dbReference type="GO" id="GO:0031222">
    <property type="term" value="P:arabinan catabolic process"/>
    <property type="evidence" value="ECO:0007669"/>
    <property type="project" value="TreeGrafter"/>
</dbReference>
<accession>A0AAW2IK01</accession>
<dbReference type="AlphaFoldDB" id="A0AAW2IK01"/>
<dbReference type="GO" id="GO:0009505">
    <property type="term" value="C:plant-type cell wall"/>
    <property type="evidence" value="ECO:0007669"/>
    <property type="project" value="TreeGrafter"/>
</dbReference>
<dbReference type="Gene3D" id="3.40.50.1700">
    <property type="entry name" value="Glycoside hydrolase family 3 C-terminal domain"/>
    <property type="match status" value="2"/>
</dbReference>
<evidence type="ECO:0000313" key="5">
    <source>
        <dbReference type="EMBL" id="KAL0282504.1"/>
    </source>
</evidence>
<dbReference type="InterPro" id="IPR044993">
    <property type="entry name" value="BXL"/>
</dbReference>
<dbReference type="GO" id="GO:0045493">
    <property type="term" value="P:xylan catabolic process"/>
    <property type="evidence" value="ECO:0007669"/>
    <property type="project" value="InterPro"/>
</dbReference>
<dbReference type="PANTHER" id="PTHR42721:SF3">
    <property type="entry name" value="BETA-D-XYLOSIDASE 5-RELATED"/>
    <property type="match status" value="1"/>
</dbReference>
<dbReference type="SMART" id="SM01217">
    <property type="entry name" value="Fn3_like"/>
    <property type="match status" value="1"/>
</dbReference>
<reference evidence="5" key="1">
    <citation type="submission" date="2020-06" db="EMBL/GenBank/DDBJ databases">
        <authorList>
            <person name="Li T."/>
            <person name="Hu X."/>
            <person name="Zhang T."/>
            <person name="Song X."/>
            <person name="Zhang H."/>
            <person name="Dai N."/>
            <person name="Sheng W."/>
            <person name="Hou X."/>
            <person name="Wei L."/>
        </authorList>
    </citation>
    <scope>NUCLEOTIDE SEQUENCE</scope>
    <source>
        <strain evidence="5">G01</strain>
        <tissue evidence="5">Leaf</tissue>
    </source>
</reference>
<organism evidence="5">
    <name type="scientific">Sesamum angustifolium</name>
    <dbReference type="NCBI Taxonomy" id="2727405"/>
    <lineage>
        <taxon>Eukaryota</taxon>
        <taxon>Viridiplantae</taxon>
        <taxon>Streptophyta</taxon>
        <taxon>Embryophyta</taxon>
        <taxon>Tracheophyta</taxon>
        <taxon>Spermatophyta</taxon>
        <taxon>Magnoliopsida</taxon>
        <taxon>eudicotyledons</taxon>
        <taxon>Gunneridae</taxon>
        <taxon>Pentapetalae</taxon>
        <taxon>asterids</taxon>
        <taxon>lamiids</taxon>
        <taxon>Lamiales</taxon>
        <taxon>Pedaliaceae</taxon>
        <taxon>Sesamum</taxon>
    </lineage>
</organism>
<sequence length="417" mass="46311">MDVNCGSYLKKYTKSAVAMKKVSELDTDRALENLFSVRMRLGLFNGDPRNLQYGDIDPSHVCSQNHLDLAREAAKSGIVLLKNDLGLLPFSRAETKSLAVIGPNANDSGVFLGNYEGLPCKKITILEALEQYYVSSTKYHQGCDFVNCTSALIDEAVETAKQADYVVLVMGLDQTLEREKHDRVELGLLENKKVSFILWAGYPGEAGGVAVAQTLFGDHNPGGRLPVTWYPKDFIKVPMTDMRMRADPSTGYPGRTYRFYNGPKVYEFGHGLSYTNYSYKFVSVNQTNLFLNNSLHVNTVKQSGSVPFVPVAELGTRYCNRMMFSAQVRVNNPGEMPGKHPVLLFVRIENAGRGKAMKQLVGFRSVSLSPGETKEIAFVVNPCRDLSYADEDGVMLIEEGKFYLVVGDEEYPVNVVV</sequence>
<dbReference type="EMBL" id="JACGWK010001812">
    <property type="protein sequence ID" value="KAL0282504.1"/>
    <property type="molecule type" value="Genomic_DNA"/>
</dbReference>
<dbReference type="Pfam" id="PF01915">
    <property type="entry name" value="Glyco_hydro_3_C"/>
    <property type="match status" value="1"/>
</dbReference>
<dbReference type="InterPro" id="IPR002772">
    <property type="entry name" value="Glyco_hydro_3_C"/>
</dbReference>
<dbReference type="InterPro" id="IPR026891">
    <property type="entry name" value="Fn3-like"/>
</dbReference>
<dbReference type="GO" id="GO:0046556">
    <property type="term" value="F:alpha-L-arabinofuranosidase activity"/>
    <property type="evidence" value="ECO:0007669"/>
    <property type="project" value="TreeGrafter"/>
</dbReference>
<name>A0AAW2IK01_9LAMI</name>
<reference evidence="5" key="2">
    <citation type="journal article" date="2024" name="Plant">
        <title>Genomic evolution and insights into agronomic trait innovations of Sesamum species.</title>
        <authorList>
            <person name="Miao H."/>
            <person name="Wang L."/>
            <person name="Qu L."/>
            <person name="Liu H."/>
            <person name="Sun Y."/>
            <person name="Le M."/>
            <person name="Wang Q."/>
            <person name="Wei S."/>
            <person name="Zheng Y."/>
            <person name="Lin W."/>
            <person name="Duan Y."/>
            <person name="Cao H."/>
            <person name="Xiong S."/>
            <person name="Wang X."/>
            <person name="Wei L."/>
            <person name="Li C."/>
            <person name="Ma Q."/>
            <person name="Ju M."/>
            <person name="Zhao R."/>
            <person name="Li G."/>
            <person name="Mu C."/>
            <person name="Tian Q."/>
            <person name="Mei H."/>
            <person name="Zhang T."/>
            <person name="Gao T."/>
            <person name="Zhang H."/>
        </authorList>
    </citation>
    <scope>NUCLEOTIDE SEQUENCE</scope>
    <source>
        <strain evidence="5">G01</strain>
    </source>
</reference>
<gene>
    <name evidence="5" type="ORF">Sangu_2946200</name>
</gene>
<dbReference type="SUPFAM" id="SSF52279">
    <property type="entry name" value="Beta-D-glucan exohydrolase, C-terminal domain"/>
    <property type="match status" value="1"/>
</dbReference>
<dbReference type="PANTHER" id="PTHR42721">
    <property type="entry name" value="SUGAR HYDROLASE-RELATED"/>
    <property type="match status" value="1"/>
</dbReference>
<dbReference type="InterPro" id="IPR013783">
    <property type="entry name" value="Ig-like_fold"/>
</dbReference>
<dbReference type="GO" id="GO:0009044">
    <property type="term" value="F:xylan 1,4-beta-xylosidase activity"/>
    <property type="evidence" value="ECO:0007669"/>
    <property type="project" value="InterPro"/>
</dbReference>
<feature type="domain" description="Fibronectin type III-like" evidence="4">
    <location>
        <begin position="340"/>
        <end position="410"/>
    </location>
</feature>
<dbReference type="Gene3D" id="2.60.40.10">
    <property type="entry name" value="Immunoglobulins"/>
    <property type="match status" value="1"/>
</dbReference>
<keyword evidence="3" id="KW-0326">Glycosidase</keyword>